<evidence type="ECO:0000256" key="2">
    <source>
        <dbReference type="ARBA" id="ARBA00022679"/>
    </source>
</evidence>
<evidence type="ECO:0000256" key="1">
    <source>
        <dbReference type="ARBA" id="ARBA00004141"/>
    </source>
</evidence>
<dbReference type="InParanoid" id="H2V2D1"/>
<keyword evidence="3 7" id="KW-0812">Transmembrane</keyword>
<sequence>MAPHQALRCCKRAINWVPVLFVNLVVGWSYYAYVVELCVYTIQNHAERISYLVVFHAFLMMFLWSYWKTIWSTPASPSQAFSLPRMEKELYEREERAEMQQEILKKVARTLPVYTRMPDGAIRYCKPCQLIKPDRCHHCSTCERCVLKMDHHCPWVNNCIGFSNYKFFILFLTYASLHCLVICATVTQYFIKFWTKKLPDTHAKFHILFLFFVAALFFISIVSLLSYHLWLVGKNRTTIETFSAAVFTSGRDKSGFSLGCSRNMTEVFGDRAKYWILPVFSGQGDGQSFVTRLVHIDPEQANSVLQHNGKSRTDGEPKLCTVEHTSEGTDEKGALILPRFRLYFAFRLVFSDFALFVFRQWSVSLGNVSQRPTAGWWTVSLKLLVSRIPGQKRPLDVCPHRPSLVDVKHHAFFKGFSFHFAQMSNRSQRATQLMGAVSS</sequence>
<feature type="domain" description="Palmitoyltransferase DHHC" evidence="8">
    <location>
        <begin position="123"/>
        <end position="242"/>
    </location>
</feature>
<keyword evidence="5 7" id="KW-0472">Membrane</keyword>
<feature type="transmembrane region" description="Helical" evidence="7">
    <location>
        <begin position="49"/>
        <end position="67"/>
    </location>
</feature>
<feature type="transmembrane region" description="Helical" evidence="7">
    <location>
        <begin position="20"/>
        <end position="43"/>
    </location>
</feature>
<dbReference type="Ensembl" id="ENSTRUT00000043507.3">
    <property type="protein sequence ID" value="ENSTRUP00000043362.3"/>
    <property type="gene ID" value="ENSTRUG00000016932.3"/>
</dbReference>
<evidence type="ECO:0000256" key="7">
    <source>
        <dbReference type="RuleBase" id="RU079119"/>
    </source>
</evidence>
<evidence type="ECO:0000256" key="3">
    <source>
        <dbReference type="ARBA" id="ARBA00022692"/>
    </source>
</evidence>
<reference evidence="9" key="3">
    <citation type="submission" date="2025-09" db="UniProtKB">
        <authorList>
            <consortium name="Ensembl"/>
        </authorList>
    </citation>
    <scope>IDENTIFICATION</scope>
</reference>
<feature type="transmembrane region" description="Helical" evidence="7">
    <location>
        <begin position="203"/>
        <end position="227"/>
    </location>
</feature>
<name>H2V2D1_TAKRU</name>
<accession>H2V2D1</accession>
<organism evidence="9 10">
    <name type="scientific">Takifugu rubripes</name>
    <name type="common">Japanese pufferfish</name>
    <name type="synonym">Fugu rubripes</name>
    <dbReference type="NCBI Taxonomy" id="31033"/>
    <lineage>
        <taxon>Eukaryota</taxon>
        <taxon>Metazoa</taxon>
        <taxon>Chordata</taxon>
        <taxon>Craniata</taxon>
        <taxon>Vertebrata</taxon>
        <taxon>Euteleostomi</taxon>
        <taxon>Actinopterygii</taxon>
        <taxon>Neopterygii</taxon>
        <taxon>Teleostei</taxon>
        <taxon>Neoteleostei</taxon>
        <taxon>Acanthomorphata</taxon>
        <taxon>Eupercaria</taxon>
        <taxon>Tetraodontiformes</taxon>
        <taxon>Tetradontoidea</taxon>
        <taxon>Tetraodontidae</taxon>
        <taxon>Takifugu</taxon>
    </lineage>
</organism>
<gene>
    <name evidence="9" type="primary">LOC101063229</name>
</gene>
<dbReference type="GO" id="GO:0019706">
    <property type="term" value="F:protein-cysteine S-palmitoyltransferase activity"/>
    <property type="evidence" value="ECO:0007669"/>
    <property type="project" value="UniProtKB-EC"/>
</dbReference>
<keyword evidence="6 7" id="KW-0012">Acyltransferase</keyword>
<evidence type="ECO:0000259" key="8">
    <source>
        <dbReference type="Pfam" id="PF01529"/>
    </source>
</evidence>
<evidence type="ECO:0000256" key="4">
    <source>
        <dbReference type="ARBA" id="ARBA00022989"/>
    </source>
</evidence>
<dbReference type="GeneTree" id="ENSGT00940000153716"/>
<protein>
    <recommendedName>
        <fullName evidence="7">Palmitoyltransferase</fullName>
        <ecNumber evidence="7">2.3.1.225</ecNumber>
    </recommendedName>
</protein>
<dbReference type="PROSITE" id="PS50216">
    <property type="entry name" value="DHHC"/>
    <property type="match status" value="1"/>
</dbReference>
<feature type="transmembrane region" description="Helical" evidence="7">
    <location>
        <begin position="167"/>
        <end position="191"/>
    </location>
</feature>
<reference evidence="9" key="2">
    <citation type="submission" date="2025-08" db="UniProtKB">
        <authorList>
            <consortium name="Ensembl"/>
        </authorList>
    </citation>
    <scope>IDENTIFICATION</scope>
</reference>
<dbReference type="InterPro" id="IPR039859">
    <property type="entry name" value="PFA4/ZDH16/20/ERF2-like"/>
</dbReference>
<dbReference type="EC" id="2.3.1.225" evidence="7"/>
<comment type="catalytic activity">
    <reaction evidence="7">
        <text>L-cysteinyl-[protein] + hexadecanoyl-CoA = S-hexadecanoyl-L-cysteinyl-[protein] + CoA</text>
        <dbReference type="Rhea" id="RHEA:36683"/>
        <dbReference type="Rhea" id="RHEA-COMP:10131"/>
        <dbReference type="Rhea" id="RHEA-COMP:11032"/>
        <dbReference type="ChEBI" id="CHEBI:29950"/>
        <dbReference type="ChEBI" id="CHEBI:57287"/>
        <dbReference type="ChEBI" id="CHEBI:57379"/>
        <dbReference type="ChEBI" id="CHEBI:74151"/>
        <dbReference type="EC" id="2.3.1.225"/>
    </reaction>
</comment>
<reference evidence="9 10" key="1">
    <citation type="journal article" date="2011" name="Genome Biol. Evol.">
        <title>Integration of the genetic map and genome assembly of fugu facilitates insights into distinct features of genome evolution in teleosts and mammals.</title>
        <authorList>
            <person name="Kai W."/>
            <person name="Kikuchi K."/>
            <person name="Tohari S."/>
            <person name="Chew A.K."/>
            <person name="Tay A."/>
            <person name="Fujiwara A."/>
            <person name="Hosoya S."/>
            <person name="Suetake H."/>
            <person name="Naruse K."/>
            <person name="Brenner S."/>
            <person name="Suzuki Y."/>
            <person name="Venkatesh B."/>
        </authorList>
    </citation>
    <scope>NUCLEOTIDE SEQUENCE [LARGE SCALE GENOMIC DNA]</scope>
</reference>
<dbReference type="Proteomes" id="UP000005226">
    <property type="component" value="Chromosome 15"/>
</dbReference>
<dbReference type="GO" id="GO:0016020">
    <property type="term" value="C:membrane"/>
    <property type="evidence" value="ECO:0007669"/>
    <property type="project" value="UniProtKB-SubCell"/>
</dbReference>
<evidence type="ECO:0000256" key="6">
    <source>
        <dbReference type="ARBA" id="ARBA00023315"/>
    </source>
</evidence>
<dbReference type="Pfam" id="PF01529">
    <property type="entry name" value="DHHC"/>
    <property type="match status" value="1"/>
</dbReference>
<keyword evidence="10" id="KW-1185">Reference proteome</keyword>
<evidence type="ECO:0000313" key="10">
    <source>
        <dbReference type="Proteomes" id="UP000005226"/>
    </source>
</evidence>
<keyword evidence="4 7" id="KW-1133">Transmembrane helix</keyword>
<keyword evidence="2 7" id="KW-0808">Transferase</keyword>
<evidence type="ECO:0000256" key="5">
    <source>
        <dbReference type="ARBA" id="ARBA00023136"/>
    </source>
</evidence>
<dbReference type="PANTHER" id="PTHR12246">
    <property type="entry name" value="PALMITOYLTRANSFERASE ZDHHC16"/>
    <property type="match status" value="1"/>
</dbReference>
<proteinExistence type="inferred from homology"/>
<dbReference type="HOGENOM" id="CLU_027721_1_3_1"/>
<dbReference type="AlphaFoldDB" id="H2V2D1"/>
<comment type="domain">
    <text evidence="7">The DHHC domain is required for palmitoyltransferase activity.</text>
</comment>
<dbReference type="OMA" id="HIFLTMF"/>
<dbReference type="InterPro" id="IPR001594">
    <property type="entry name" value="Palmitoyltrfase_DHHC"/>
</dbReference>
<evidence type="ECO:0000313" key="9">
    <source>
        <dbReference type="Ensembl" id="ENSTRUP00000043362.3"/>
    </source>
</evidence>
<comment type="similarity">
    <text evidence="7">Belongs to the DHHC palmitoyltransferase family.</text>
</comment>
<comment type="subcellular location">
    <subcellularLocation>
        <location evidence="1">Membrane</location>
        <topology evidence="1">Multi-pass membrane protein</topology>
    </subcellularLocation>
</comment>